<evidence type="ECO:0000313" key="2">
    <source>
        <dbReference type="EMBL" id="QHI97804.1"/>
    </source>
</evidence>
<dbReference type="AlphaFoldDB" id="A0A857J1L0"/>
<evidence type="ECO:0000313" key="3">
    <source>
        <dbReference type="Proteomes" id="UP000464787"/>
    </source>
</evidence>
<dbReference type="EMBL" id="CP047650">
    <property type="protein sequence ID" value="QHI97804.1"/>
    <property type="molecule type" value="Genomic_DNA"/>
</dbReference>
<dbReference type="RefSeq" id="WP_160551321.1">
    <property type="nucleotide sequence ID" value="NZ_CP047650.1"/>
</dbReference>
<dbReference type="Pfam" id="PF01177">
    <property type="entry name" value="Asp_Glu_race"/>
    <property type="match status" value="1"/>
</dbReference>
<dbReference type="Proteomes" id="UP000464787">
    <property type="component" value="Chromosome"/>
</dbReference>
<evidence type="ECO:0000256" key="1">
    <source>
        <dbReference type="ARBA" id="ARBA00038414"/>
    </source>
</evidence>
<keyword evidence="3" id="KW-1185">Reference proteome</keyword>
<name>A0A857J1L0_9BURK</name>
<dbReference type="PANTHER" id="PTHR28047:SF5">
    <property type="entry name" value="PROTEIN DCG1"/>
    <property type="match status" value="1"/>
</dbReference>
<comment type="similarity">
    <text evidence="1">Belongs to the HyuE racemase family.</text>
</comment>
<dbReference type="KEGG" id="xyk:GT347_07240"/>
<protein>
    <submittedName>
        <fullName evidence="2">Aspartate/glutamate racemase family protein</fullName>
    </submittedName>
</protein>
<gene>
    <name evidence="2" type="ORF">GT347_07240</name>
</gene>
<dbReference type="InterPro" id="IPR053714">
    <property type="entry name" value="Iso_Racemase_Enz_sf"/>
</dbReference>
<accession>A0A857J1L0</accession>
<dbReference type="InterPro" id="IPR015942">
    <property type="entry name" value="Asp/Glu/hydantoin_racemase"/>
</dbReference>
<sequence>MRDILLINPNTSTATTAMMVRLAALEAAPGWRVLGAAAGEGPGMIVEQAELERSAVEVERTWLAHARTTATPAEGVIVGAFGDPGIGRLRAVCAVPVIGLCESSMQEAAAGGRRFGIATVTPGLVRAIDGLAVAHGFAAQYTGIQLTPGEPRALAADPRALEEALAEAVARCIERDGAEAVIIGGGPLGQAAAALGPRFAVPVIAPITAAMRRLSVLLRSD</sequence>
<dbReference type="GO" id="GO:0047661">
    <property type="term" value="F:amino-acid racemase activity"/>
    <property type="evidence" value="ECO:0007669"/>
    <property type="project" value="InterPro"/>
</dbReference>
<proteinExistence type="inferred from homology"/>
<organism evidence="2 3">
    <name type="scientific">Xylophilus rhododendri</name>
    <dbReference type="NCBI Taxonomy" id="2697032"/>
    <lineage>
        <taxon>Bacteria</taxon>
        <taxon>Pseudomonadati</taxon>
        <taxon>Pseudomonadota</taxon>
        <taxon>Betaproteobacteria</taxon>
        <taxon>Burkholderiales</taxon>
        <taxon>Xylophilus</taxon>
    </lineage>
</organism>
<dbReference type="Gene3D" id="3.40.50.12500">
    <property type="match status" value="1"/>
</dbReference>
<dbReference type="InterPro" id="IPR052186">
    <property type="entry name" value="Hydantoin_racemase-like"/>
</dbReference>
<reference evidence="2 3" key="1">
    <citation type="submission" date="2020-01" db="EMBL/GenBank/DDBJ databases">
        <title>Genome sequencing of strain KACC 21265.</title>
        <authorList>
            <person name="Heo J."/>
            <person name="Kim S.-J."/>
            <person name="Kim J.-S."/>
            <person name="Hong S.-B."/>
            <person name="Kwon S.-W."/>
        </authorList>
    </citation>
    <scope>NUCLEOTIDE SEQUENCE [LARGE SCALE GENOMIC DNA]</scope>
    <source>
        <strain evidence="2 3">KACC 21265</strain>
    </source>
</reference>
<dbReference type="PANTHER" id="PTHR28047">
    <property type="entry name" value="PROTEIN DCG1"/>
    <property type="match status" value="1"/>
</dbReference>